<evidence type="ECO:0000313" key="2">
    <source>
        <dbReference type="Proteomes" id="UP001139104"/>
    </source>
</evidence>
<sequence>MRSLWKWAAPARPIGAFLAVALLLIAGLAAPSKAQEGIEKDFGIFRACSGDVWKLCSDVLPDVGRLKSCVQNKMGQLSKTCLNSLLGAMAGSSFKICKNQTYALCAAARCNVYDGVAYCQCDVKHDDSISLPFTMGKDQDICATNAAGVKANYMISTYSLPESIASPQGGGAVYTCPSNSSDGAYAQCDGGICFKSTEEMSFPGFDKSIPKGQIICSCPITQAKSGRSQGFQILGPYPCDKSFFKYCKSATANGKTGSTIYVGAPIGRAAALAAKLNGKVPPLNECKPD</sequence>
<keyword evidence="2" id="KW-1185">Reference proteome</keyword>
<reference evidence="1" key="1">
    <citation type="journal article" date="2022" name="ISME J.">
        <title>Identification of active gaseous-alkane degraders at natural gas seeps.</title>
        <authorList>
            <person name="Farhan Ul Haque M."/>
            <person name="Hernandez M."/>
            <person name="Crombie A.T."/>
            <person name="Murrell J.C."/>
        </authorList>
    </citation>
    <scope>NUCLEOTIDE SEQUENCE</scope>
    <source>
        <strain evidence="1">PC2</strain>
    </source>
</reference>
<name>A0ABS9ZB43_9HYPH</name>
<comment type="caution">
    <text evidence="1">The sequence shown here is derived from an EMBL/GenBank/DDBJ whole genome shotgun (WGS) entry which is preliminary data.</text>
</comment>
<dbReference type="EMBL" id="JAIVFP010000001">
    <property type="protein sequence ID" value="MCI4684858.1"/>
    <property type="molecule type" value="Genomic_DNA"/>
</dbReference>
<organism evidence="1 2">
    <name type="scientific">Candidatus Rhodoblastus alkanivorans</name>
    <dbReference type="NCBI Taxonomy" id="2954117"/>
    <lineage>
        <taxon>Bacteria</taxon>
        <taxon>Pseudomonadati</taxon>
        <taxon>Pseudomonadota</taxon>
        <taxon>Alphaproteobacteria</taxon>
        <taxon>Hyphomicrobiales</taxon>
        <taxon>Rhodoblastaceae</taxon>
        <taxon>Rhodoblastus</taxon>
    </lineage>
</organism>
<dbReference type="RefSeq" id="WP_243068735.1">
    <property type="nucleotide sequence ID" value="NZ_JAIVFK010000022.1"/>
</dbReference>
<evidence type="ECO:0000313" key="1">
    <source>
        <dbReference type="EMBL" id="MCI4684858.1"/>
    </source>
</evidence>
<gene>
    <name evidence="1" type="ORF">K2U94_19145</name>
</gene>
<protein>
    <recommendedName>
        <fullName evidence="3">Cyanovirin-N domain-containing protein</fullName>
    </recommendedName>
</protein>
<proteinExistence type="predicted"/>
<evidence type="ECO:0008006" key="3">
    <source>
        <dbReference type="Google" id="ProtNLM"/>
    </source>
</evidence>
<dbReference type="Proteomes" id="UP001139104">
    <property type="component" value="Unassembled WGS sequence"/>
</dbReference>
<accession>A0ABS9ZB43</accession>